<dbReference type="OMA" id="THLCHYL"/>
<dbReference type="OrthoDB" id="6407541at2759"/>
<dbReference type="RefSeq" id="XP_022097853.1">
    <property type="nucleotide sequence ID" value="XM_022242161.1"/>
</dbReference>
<evidence type="ECO:0000256" key="3">
    <source>
        <dbReference type="ARBA" id="ARBA00022801"/>
    </source>
</evidence>
<evidence type="ECO:0000313" key="8">
    <source>
        <dbReference type="Proteomes" id="UP000694845"/>
    </source>
</evidence>
<evidence type="ECO:0000256" key="2">
    <source>
        <dbReference type="ARBA" id="ARBA00013064"/>
    </source>
</evidence>
<dbReference type="PANTHER" id="PTHR19134:SF562">
    <property type="entry name" value="PROTEIN-TYROSINE-PHOSPHATASE"/>
    <property type="match status" value="1"/>
</dbReference>
<evidence type="ECO:0000259" key="7">
    <source>
        <dbReference type="PROSITE" id="PS50056"/>
    </source>
</evidence>
<comment type="catalytic activity">
    <reaction evidence="5">
        <text>O-phospho-L-tyrosyl-[protein] + H2O = L-tyrosyl-[protein] + phosphate</text>
        <dbReference type="Rhea" id="RHEA:10684"/>
        <dbReference type="Rhea" id="RHEA-COMP:10136"/>
        <dbReference type="Rhea" id="RHEA-COMP:20101"/>
        <dbReference type="ChEBI" id="CHEBI:15377"/>
        <dbReference type="ChEBI" id="CHEBI:43474"/>
        <dbReference type="ChEBI" id="CHEBI:46858"/>
        <dbReference type="ChEBI" id="CHEBI:61978"/>
        <dbReference type="EC" id="3.1.3.48"/>
    </reaction>
</comment>
<feature type="domain" description="Tyrosine-protein phosphatase" evidence="6">
    <location>
        <begin position="31"/>
        <end position="297"/>
    </location>
</feature>
<feature type="domain" description="Tyrosine specific protein phosphatases" evidence="7">
    <location>
        <begin position="215"/>
        <end position="288"/>
    </location>
</feature>
<dbReference type="InterPro" id="IPR000387">
    <property type="entry name" value="Tyr_Pase_dom"/>
</dbReference>
<dbReference type="EC" id="3.1.3.48" evidence="2"/>
<reference evidence="9" key="1">
    <citation type="submission" date="2025-08" db="UniProtKB">
        <authorList>
            <consortium name="RefSeq"/>
        </authorList>
    </citation>
    <scope>IDENTIFICATION</scope>
</reference>
<dbReference type="FunFam" id="3.90.190.10:FF:000102">
    <property type="entry name" value="Receptor-type tyrosine-protein phosphatase"/>
    <property type="match status" value="1"/>
</dbReference>
<evidence type="ECO:0000313" key="9">
    <source>
        <dbReference type="RefSeq" id="XP_022097853.1"/>
    </source>
</evidence>
<dbReference type="PROSITE" id="PS50056">
    <property type="entry name" value="TYR_PHOSPHATASE_2"/>
    <property type="match status" value="1"/>
</dbReference>
<dbReference type="PRINTS" id="PR00700">
    <property type="entry name" value="PRTYPHPHTASE"/>
</dbReference>
<dbReference type="SUPFAM" id="SSF52799">
    <property type="entry name" value="(Phosphotyrosine protein) phosphatases II"/>
    <property type="match status" value="1"/>
</dbReference>
<keyword evidence="4" id="KW-0904">Protein phosphatase</keyword>
<dbReference type="Proteomes" id="UP000694845">
    <property type="component" value="Unplaced"/>
</dbReference>
<dbReference type="Gene3D" id="3.90.190.10">
    <property type="entry name" value="Protein tyrosine phosphatase superfamily"/>
    <property type="match status" value="1"/>
</dbReference>
<evidence type="ECO:0000259" key="6">
    <source>
        <dbReference type="PROSITE" id="PS50055"/>
    </source>
</evidence>
<dbReference type="KEGG" id="aplc:110983159"/>
<keyword evidence="3" id="KW-0378">Hydrolase</keyword>
<accession>A0A8B7YX01</accession>
<evidence type="ECO:0000256" key="4">
    <source>
        <dbReference type="ARBA" id="ARBA00022912"/>
    </source>
</evidence>
<gene>
    <name evidence="9" type="primary">LOC110983159</name>
</gene>
<comment type="similarity">
    <text evidence="1">Belongs to the protein-tyrosine phosphatase family.</text>
</comment>
<dbReference type="GeneID" id="110983159"/>
<protein>
    <recommendedName>
        <fullName evidence="2">protein-tyrosine-phosphatase</fullName>
        <ecNumber evidence="2">3.1.3.48</ecNumber>
    </recommendedName>
</protein>
<dbReference type="InterPro" id="IPR000242">
    <property type="entry name" value="PTP_cat"/>
</dbReference>
<name>A0A8B7YX01_ACAPL</name>
<evidence type="ECO:0000256" key="1">
    <source>
        <dbReference type="ARBA" id="ARBA00009580"/>
    </source>
</evidence>
<dbReference type="AlphaFoldDB" id="A0A8B7YX01"/>
<dbReference type="InterPro" id="IPR003595">
    <property type="entry name" value="Tyr_Pase_cat"/>
</dbReference>
<keyword evidence="8" id="KW-1185">Reference proteome</keyword>
<proteinExistence type="inferred from homology"/>
<dbReference type="PANTHER" id="PTHR19134">
    <property type="entry name" value="RECEPTOR-TYPE TYROSINE-PROTEIN PHOSPHATASE"/>
    <property type="match status" value="1"/>
</dbReference>
<dbReference type="SMART" id="SM00404">
    <property type="entry name" value="PTPc_motif"/>
    <property type="match status" value="1"/>
</dbReference>
<dbReference type="InterPro" id="IPR050348">
    <property type="entry name" value="Protein-Tyr_Phosphatase"/>
</dbReference>
<evidence type="ECO:0000256" key="5">
    <source>
        <dbReference type="ARBA" id="ARBA00051722"/>
    </source>
</evidence>
<dbReference type="SMART" id="SM00194">
    <property type="entry name" value="PTPc"/>
    <property type="match status" value="1"/>
</dbReference>
<organism evidence="8 9">
    <name type="scientific">Acanthaster planci</name>
    <name type="common">Crown-of-thorns starfish</name>
    <dbReference type="NCBI Taxonomy" id="133434"/>
    <lineage>
        <taxon>Eukaryota</taxon>
        <taxon>Metazoa</taxon>
        <taxon>Echinodermata</taxon>
        <taxon>Eleutherozoa</taxon>
        <taxon>Asterozoa</taxon>
        <taxon>Asteroidea</taxon>
        <taxon>Valvatacea</taxon>
        <taxon>Valvatida</taxon>
        <taxon>Acanthasteridae</taxon>
        <taxon>Acanthaster</taxon>
    </lineage>
</organism>
<dbReference type="PROSITE" id="PS50055">
    <property type="entry name" value="TYR_PHOSPHATASE_PTP"/>
    <property type="match status" value="1"/>
</dbReference>
<dbReference type="GO" id="GO:0004725">
    <property type="term" value="F:protein tyrosine phosphatase activity"/>
    <property type="evidence" value="ECO:0007669"/>
    <property type="project" value="UniProtKB-EC"/>
</dbReference>
<dbReference type="InterPro" id="IPR029021">
    <property type="entry name" value="Prot-tyrosine_phosphatase-like"/>
</dbReference>
<sequence>MTGNTAYEIVDFRRQLTGLKNKEKGAKKTGLEKQFEALSKLLAMKRSVERETAQTGLRPENVNKNRFSDFPAKQRSRAVLMTSVYENDTDYINAHFLPGYRKKSMYISTQMPMPNTVADIWRLVYDYKVGCIVMLNPLDPANETMCQYWPEKKGSTVEFGPLLVKLKETNKYDNVIQRVFTLRNKDLKTEEEPRTVCQFECLDWPSNEDTPTSLQGMLTLMGLTQEWLDKDTPIVAHCIDGMGRSAVYFALMSLLEQSKEEKVVDVFQAVFRLRMAHQNMMYSVEHYALCYEVLQLYLDSNVTYANL</sequence>
<dbReference type="Pfam" id="PF00102">
    <property type="entry name" value="Y_phosphatase"/>
    <property type="match status" value="1"/>
</dbReference>